<evidence type="ECO:0000256" key="12">
    <source>
        <dbReference type="ARBA" id="ARBA00023180"/>
    </source>
</evidence>
<evidence type="ECO:0000256" key="18">
    <source>
        <dbReference type="RuleBase" id="RU362060"/>
    </source>
</evidence>
<evidence type="ECO:0000256" key="2">
    <source>
        <dbReference type="ARBA" id="ARBA00002322"/>
    </source>
</evidence>
<evidence type="ECO:0000256" key="8">
    <source>
        <dbReference type="ARBA" id="ARBA00022837"/>
    </source>
</evidence>
<keyword evidence="18" id="KW-0376">Hydrogen peroxide</keyword>
<protein>
    <recommendedName>
        <fullName evidence="4 18">Peroxidase</fullName>
        <ecNumber evidence="4 18">1.11.1.7</ecNumber>
    </recommendedName>
</protein>
<dbReference type="InterPro" id="IPR002016">
    <property type="entry name" value="Haem_peroxidase"/>
</dbReference>
<evidence type="ECO:0000256" key="5">
    <source>
        <dbReference type="ARBA" id="ARBA00022559"/>
    </source>
</evidence>
<keyword evidence="18" id="KW-0732">Signal</keyword>
<feature type="binding site" evidence="14">
    <location>
        <position position="167"/>
    </location>
    <ligand>
        <name>substrate</name>
    </ligand>
</feature>
<evidence type="ECO:0000259" key="19">
    <source>
        <dbReference type="PROSITE" id="PS50873"/>
    </source>
</evidence>
<feature type="disulfide bond" evidence="17">
    <location>
        <begin position="125"/>
        <end position="320"/>
    </location>
</feature>
<dbReference type="GO" id="GO:0020037">
    <property type="term" value="F:heme binding"/>
    <property type="evidence" value="ECO:0007669"/>
    <property type="project" value="UniProtKB-UniRule"/>
</dbReference>
<feature type="binding site" evidence="15">
    <location>
        <position position="74"/>
    </location>
    <ligand>
        <name>Ca(2+)</name>
        <dbReference type="ChEBI" id="CHEBI:29108"/>
        <label>1</label>
    </ligand>
</feature>
<sequence>MAPLNCSRLTMTMSMTLFLLIIGGSVNAQLSTSFYSTSCPKLSSTVQSTMKSAISKEARIGASILRLFFHDCFVNGCDGSILLDDTSSFTGEKNANPNRNSARGFEVIDNIKTAVENVCPGVVSCADILAIAAADSVAILGGPSWNVKLGRRDAKTASQSAANTAIPAPTSNLNTLTSMFSAVGLSTKDLVTLSGGHTIGQARCTTFRTRIYNETNIDTSFATTRQSNCPNAAGSGDNNLAPLDLQTPISFDNNYFKNLVQNKGLLHSDQQLFSGGSTNSIVSGYSTNPSSFSSDFAAAMIKMGDISPLTGSNGEIRMNCRKTN</sequence>
<accession>A0A9D4WLT5</accession>
<comment type="similarity">
    <text evidence="18">Belongs to the peroxidase family. Classical plant (class III) peroxidase subfamily.</text>
</comment>
<feature type="disulfide bond" evidence="17">
    <location>
        <begin position="39"/>
        <end position="119"/>
    </location>
</feature>
<dbReference type="SUPFAM" id="SSF48113">
    <property type="entry name" value="Heme-dependent peroxidases"/>
    <property type="match status" value="1"/>
</dbReference>
<dbReference type="PROSITE" id="PS50873">
    <property type="entry name" value="PEROXIDASE_4"/>
    <property type="match status" value="1"/>
</dbReference>
<feature type="site" description="Transition state stabilizer" evidence="16">
    <location>
        <position position="66"/>
    </location>
</feature>
<evidence type="ECO:0000256" key="6">
    <source>
        <dbReference type="ARBA" id="ARBA00022617"/>
    </source>
</evidence>
<dbReference type="GO" id="GO:0140825">
    <property type="term" value="F:lactoperoxidase activity"/>
    <property type="evidence" value="ECO:0007669"/>
    <property type="project" value="UniProtKB-EC"/>
</dbReference>
<feature type="binding site" evidence="15">
    <location>
        <position position="92"/>
    </location>
    <ligand>
        <name>Ca(2+)</name>
        <dbReference type="ChEBI" id="CHEBI:29108"/>
        <label>1</label>
    </ligand>
</feature>
<dbReference type="GO" id="GO:0042744">
    <property type="term" value="P:hydrogen peroxide catabolic process"/>
    <property type="evidence" value="ECO:0007669"/>
    <property type="project" value="UniProtKB-KW"/>
</dbReference>
<dbReference type="PRINTS" id="PR00458">
    <property type="entry name" value="PEROXIDASE"/>
</dbReference>
<feature type="domain" description="Plant heme peroxidase family profile" evidence="19">
    <location>
        <begin position="29"/>
        <end position="324"/>
    </location>
</feature>
<dbReference type="PROSITE" id="PS00436">
    <property type="entry name" value="PEROXIDASE_2"/>
    <property type="match status" value="1"/>
</dbReference>
<feature type="active site" description="Proton acceptor" evidence="13">
    <location>
        <position position="70"/>
    </location>
</feature>
<feature type="disulfide bond" evidence="17">
    <location>
        <begin position="204"/>
        <end position="229"/>
    </location>
</feature>
<feature type="binding site" evidence="15">
    <location>
        <position position="247"/>
    </location>
    <ligand>
        <name>Ca(2+)</name>
        <dbReference type="ChEBI" id="CHEBI:29108"/>
        <label>2</label>
    </ligand>
</feature>
<dbReference type="InterPro" id="IPR019793">
    <property type="entry name" value="Peroxidases_heam-ligand_BS"/>
</dbReference>
<comment type="cofactor">
    <cofactor evidence="15 18">
        <name>heme b</name>
        <dbReference type="ChEBI" id="CHEBI:60344"/>
    </cofactor>
    <text evidence="15 18">Binds 1 heme b (iron(II)-protoporphyrin IX) group per subunit.</text>
</comment>
<dbReference type="InterPro" id="IPR000823">
    <property type="entry name" value="Peroxidase_pln"/>
</dbReference>
<comment type="cofactor">
    <cofactor evidence="15 18">
        <name>Ca(2+)</name>
        <dbReference type="ChEBI" id="CHEBI:29108"/>
    </cofactor>
    <text evidence="15 18">Binds 2 calcium ions per subunit.</text>
</comment>
<evidence type="ECO:0000256" key="14">
    <source>
        <dbReference type="PIRSR" id="PIRSR600823-2"/>
    </source>
</evidence>
<feature type="binding site" evidence="15">
    <location>
        <position position="78"/>
    </location>
    <ligand>
        <name>Ca(2+)</name>
        <dbReference type="ChEBI" id="CHEBI:29108"/>
        <label>1</label>
    </ligand>
</feature>
<evidence type="ECO:0000256" key="15">
    <source>
        <dbReference type="PIRSR" id="PIRSR600823-3"/>
    </source>
</evidence>
<gene>
    <name evidence="20" type="ORF">KIW84_052112</name>
</gene>
<dbReference type="PANTHER" id="PTHR31388:SF24">
    <property type="entry name" value="PEROXIDASE 52"/>
    <property type="match status" value="1"/>
</dbReference>
<dbReference type="OrthoDB" id="2113341at2759"/>
<evidence type="ECO:0000256" key="3">
    <source>
        <dbReference type="ARBA" id="ARBA00006873"/>
    </source>
</evidence>
<feature type="binding site" description="axial binding residue" evidence="15">
    <location>
        <position position="197"/>
    </location>
    <ligand>
        <name>heme b</name>
        <dbReference type="ChEBI" id="CHEBI:60344"/>
    </ligand>
    <ligandPart>
        <name>Fe</name>
        <dbReference type="ChEBI" id="CHEBI:18248"/>
    </ligandPart>
</feature>
<feature type="binding site" evidence="15">
    <location>
        <position position="244"/>
    </location>
    <ligand>
        <name>Ca(2+)</name>
        <dbReference type="ChEBI" id="CHEBI:29108"/>
        <label>2</label>
    </ligand>
</feature>
<evidence type="ECO:0000256" key="13">
    <source>
        <dbReference type="PIRSR" id="PIRSR600823-1"/>
    </source>
</evidence>
<dbReference type="EMBL" id="JAMSHJ010000005">
    <property type="protein sequence ID" value="KAI5405208.1"/>
    <property type="molecule type" value="Genomic_DNA"/>
</dbReference>
<feature type="binding site" evidence="15">
    <location>
        <position position="198"/>
    </location>
    <ligand>
        <name>Ca(2+)</name>
        <dbReference type="ChEBI" id="CHEBI:29108"/>
        <label>2</label>
    </ligand>
</feature>
<keyword evidence="21" id="KW-1185">Reference proteome</keyword>
<comment type="catalytic activity">
    <reaction evidence="1 18">
        <text>2 a phenolic donor + H2O2 = 2 a phenolic radical donor + 2 H2O</text>
        <dbReference type="Rhea" id="RHEA:56136"/>
        <dbReference type="ChEBI" id="CHEBI:15377"/>
        <dbReference type="ChEBI" id="CHEBI:16240"/>
        <dbReference type="ChEBI" id="CHEBI:139520"/>
        <dbReference type="ChEBI" id="CHEBI:139521"/>
        <dbReference type="EC" id="1.11.1.7"/>
    </reaction>
</comment>
<feature type="binding site" evidence="15">
    <location>
        <position position="71"/>
    </location>
    <ligand>
        <name>Ca(2+)</name>
        <dbReference type="ChEBI" id="CHEBI:29108"/>
        <label>1</label>
    </ligand>
</feature>
<reference evidence="20 21" key="1">
    <citation type="journal article" date="2022" name="Nat. Genet.">
        <title>Improved pea reference genome and pan-genome highlight genomic features and evolutionary characteristics.</title>
        <authorList>
            <person name="Yang T."/>
            <person name="Liu R."/>
            <person name="Luo Y."/>
            <person name="Hu S."/>
            <person name="Wang D."/>
            <person name="Wang C."/>
            <person name="Pandey M.K."/>
            <person name="Ge S."/>
            <person name="Xu Q."/>
            <person name="Li N."/>
            <person name="Li G."/>
            <person name="Huang Y."/>
            <person name="Saxena R.K."/>
            <person name="Ji Y."/>
            <person name="Li M."/>
            <person name="Yan X."/>
            <person name="He Y."/>
            <person name="Liu Y."/>
            <person name="Wang X."/>
            <person name="Xiang C."/>
            <person name="Varshney R.K."/>
            <person name="Ding H."/>
            <person name="Gao S."/>
            <person name="Zong X."/>
        </authorList>
    </citation>
    <scope>NUCLEOTIDE SEQUENCE [LARGE SCALE GENOMIC DNA]</scope>
    <source>
        <strain evidence="20 21">cv. Zhongwan 6</strain>
    </source>
</reference>
<feature type="signal peptide" evidence="18">
    <location>
        <begin position="1"/>
        <end position="28"/>
    </location>
</feature>
<keyword evidence="9 18" id="KW-0560">Oxidoreductase</keyword>
<dbReference type="CDD" id="cd00693">
    <property type="entry name" value="secretory_peroxidase"/>
    <property type="match status" value="1"/>
</dbReference>
<keyword evidence="8 15" id="KW-0106">Calcium</keyword>
<feature type="binding site" evidence="15">
    <location>
        <position position="76"/>
    </location>
    <ligand>
        <name>Ca(2+)</name>
        <dbReference type="ChEBI" id="CHEBI:29108"/>
        <label>1</label>
    </ligand>
</feature>
<name>A0A9D4WLT5_PEA</name>
<dbReference type="Pfam" id="PF00141">
    <property type="entry name" value="peroxidase"/>
    <property type="match status" value="1"/>
</dbReference>
<dbReference type="FunFam" id="1.10.520.10:FF:000001">
    <property type="entry name" value="Peroxidase"/>
    <property type="match status" value="1"/>
</dbReference>
<evidence type="ECO:0000256" key="17">
    <source>
        <dbReference type="PIRSR" id="PIRSR600823-5"/>
    </source>
</evidence>
<comment type="similarity">
    <text evidence="3">Belongs to the peroxidase family. Ascorbate peroxidase subfamily.</text>
</comment>
<dbReference type="Gramene" id="Psat05G0211200-T1">
    <property type="protein sequence ID" value="KAI5405208.1"/>
    <property type="gene ID" value="KIW84_052112"/>
</dbReference>
<evidence type="ECO:0000256" key="7">
    <source>
        <dbReference type="ARBA" id="ARBA00022723"/>
    </source>
</evidence>
<dbReference type="InterPro" id="IPR019794">
    <property type="entry name" value="Peroxidases_AS"/>
</dbReference>
<keyword evidence="6 18" id="KW-0349">Heme</keyword>
<dbReference type="GO" id="GO:0046872">
    <property type="term" value="F:metal ion binding"/>
    <property type="evidence" value="ECO:0007669"/>
    <property type="project" value="UniProtKB-UniRule"/>
</dbReference>
<dbReference type="AlphaFoldDB" id="A0A9D4WLT5"/>
<feature type="chain" id="PRO_5039742200" description="Peroxidase" evidence="18">
    <location>
        <begin position="29"/>
        <end position="324"/>
    </location>
</feature>
<evidence type="ECO:0000256" key="9">
    <source>
        <dbReference type="ARBA" id="ARBA00023002"/>
    </source>
</evidence>
<dbReference type="Gene3D" id="1.10.420.10">
    <property type="entry name" value="Peroxidase, domain 2"/>
    <property type="match status" value="1"/>
</dbReference>
<keyword evidence="7 15" id="KW-0479">Metal-binding</keyword>
<evidence type="ECO:0000256" key="11">
    <source>
        <dbReference type="ARBA" id="ARBA00023157"/>
    </source>
</evidence>
<dbReference type="PRINTS" id="PR00461">
    <property type="entry name" value="PLPEROXIDASE"/>
</dbReference>
<keyword evidence="10 15" id="KW-0408">Iron</keyword>
<evidence type="ECO:0000256" key="10">
    <source>
        <dbReference type="ARBA" id="ARBA00023004"/>
    </source>
</evidence>
<keyword evidence="5 18" id="KW-0575">Peroxidase</keyword>
<feature type="binding site" evidence="15">
    <location>
        <position position="80"/>
    </location>
    <ligand>
        <name>Ca(2+)</name>
        <dbReference type="ChEBI" id="CHEBI:29108"/>
        <label>1</label>
    </ligand>
</feature>
<dbReference type="PANTHER" id="PTHR31388">
    <property type="entry name" value="PEROXIDASE 72-RELATED"/>
    <property type="match status" value="1"/>
</dbReference>
<dbReference type="Proteomes" id="UP001058974">
    <property type="component" value="Chromosome 5"/>
</dbReference>
<comment type="caution">
    <text evidence="20">The sequence shown here is derived from an EMBL/GenBank/DDBJ whole genome shotgun (WGS) entry which is preliminary data.</text>
</comment>
<evidence type="ECO:0000256" key="16">
    <source>
        <dbReference type="PIRSR" id="PIRSR600823-4"/>
    </source>
</evidence>
<dbReference type="FunFam" id="1.10.420.10:FF:000006">
    <property type="entry name" value="Peroxidase"/>
    <property type="match status" value="1"/>
</dbReference>
<keyword evidence="12" id="KW-0325">Glycoprotein</keyword>
<dbReference type="GO" id="GO:0005576">
    <property type="term" value="C:extracellular region"/>
    <property type="evidence" value="ECO:0007669"/>
    <property type="project" value="UniProtKB-SubCell"/>
</dbReference>
<dbReference type="EC" id="1.11.1.7" evidence="4 18"/>
<evidence type="ECO:0000313" key="21">
    <source>
        <dbReference type="Proteomes" id="UP001058974"/>
    </source>
</evidence>
<feature type="disulfide bond" evidence="17">
    <location>
        <begin position="72"/>
        <end position="77"/>
    </location>
</feature>
<dbReference type="GO" id="GO:0006979">
    <property type="term" value="P:response to oxidative stress"/>
    <property type="evidence" value="ECO:0007669"/>
    <property type="project" value="UniProtKB-UniRule"/>
</dbReference>
<organism evidence="20 21">
    <name type="scientific">Pisum sativum</name>
    <name type="common">Garden pea</name>
    <name type="synonym">Lathyrus oleraceus</name>
    <dbReference type="NCBI Taxonomy" id="3888"/>
    <lineage>
        <taxon>Eukaryota</taxon>
        <taxon>Viridiplantae</taxon>
        <taxon>Streptophyta</taxon>
        <taxon>Embryophyta</taxon>
        <taxon>Tracheophyta</taxon>
        <taxon>Spermatophyta</taxon>
        <taxon>Magnoliopsida</taxon>
        <taxon>eudicotyledons</taxon>
        <taxon>Gunneridae</taxon>
        <taxon>Pentapetalae</taxon>
        <taxon>rosids</taxon>
        <taxon>fabids</taxon>
        <taxon>Fabales</taxon>
        <taxon>Fabaceae</taxon>
        <taxon>Papilionoideae</taxon>
        <taxon>50 kb inversion clade</taxon>
        <taxon>NPAAA clade</taxon>
        <taxon>Hologalegina</taxon>
        <taxon>IRL clade</taxon>
        <taxon>Fabeae</taxon>
        <taxon>Lathyrus</taxon>
    </lineage>
</organism>
<keyword evidence="11 17" id="KW-1015">Disulfide bond</keyword>
<evidence type="ECO:0000313" key="20">
    <source>
        <dbReference type="EMBL" id="KAI5405208.1"/>
    </source>
</evidence>
<dbReference type="PROSITE" id="PS00435">
    <property type="entry name" value="PEROXIDASE_1"/>
    <property type="match status" value="1"/>
</dbReference>
<keyword evidence="18" id="KW-0964">Secreted</keyword>
<proteinExistence type="inferred from homology"/>
<evidence type="ECO:0000256" key="4">
    <source>
        <dbReference type="ARBA" id="ARBA00012313"/>
    </source>
</evidence>
<dbReference type="Gramene" id="PSAT_LOCUS23256_t1">
    <property type="protein sequence ID" value="CAL5204244.1"/>
    <property type="gene ID" value="PSAT_LOCUS23256"/>
</dbReference>
<feature type="binding site" evidence="15">
    <location>
        <position position="252"/>
    </location>
    <ligand>
        <name>Ca(2+)</name>
        <dbReference type="ChEBI" id="CHEBI:29108"/>
        <label>2</label>
    </ligand>
</feature>
<comment type="function">
    <text evidence="2">Removal of H(2)O(2), oxidation of toxic reductants, biosynthesis and degradation of lignin, suberization, auxin catabolism, response to environmental stresses such as wounding, pathogen attack and oxidative stress. These functions might be dependent on each isozyme/isoform in each plant tissue.</text>
</comment>
<evidence type="ECO:0000256" key="1">
    <source>
        <dbReference type="ARBA" id="ARBA00000189"/>
    </source>
</evidence>
<dbReference type="Gene3D" id="1.10.520.10">
    <property type="match status" value="1"/>
</dbReference>
<comment type="subcellular location">
    <subcellularLocation>
        <location evidence="18">Secreted</location>
    </subcellularLocation>
</comment>
<dbReference type="InterPro" id="IPR010255">
    <property type="entry name" value="Haem_peroxidase_sf"/>
</dbReference>
<dbReference type="InterPro" id="IPR033905">
    <property type="entry name" value="Secretory_peroxidase"/>
</dbReference>